<dbReference type="PATRIC" id="fig|1437824.5.peg.1515"/>
<reference evidence="2 3" key="1">
    <citation type="journal article" date="2014" name="BMC Microbiol.">
        <title>The oxygen-independent metabolism of cyclic monoterpenes in Castellaniella defragrans 65Phen.</title>
        <authorList>
            <person name="Petasch J."/>
            <person name="Disch E.M."/>
            <person name="Markert S."/>
            <person name="Becher D."/>
            <person name="Schweder T."/>
            <person name="Huttel B."/>
            <person name="Reinhardt R."/>
            <person name="Harder J."/>
        </authorList>
    </citation>
    <scope>NUCLEOTIDE SEQUENCE [LARGE SCALE GENOMIC DNA]</scope>
    <source>
        <strain evidence="2">65Phen</strain>
    </source>
</reference>
<accession>W8WWP8</accession>
<name>W8WWP8_CASD6</name>
<dbReference type="STRING" id="1437824.BN940_07681"/>
<dbReference type="HOGENOM" id="CLU_066015_1_0_4"/>
<protein>
    <recommendedName>
        <fullName evidence="4">Solute-binding protein family 3/N-terminal domain-containing protein</fullName>
    </recommendedName>
</protein>
<dbReference type="Gene3D" id="3.40.190.10">
    <property type="entry name" value="Periplasmic binding protein-like II"/>
    <property type="match status" value="2"/>
</dbReference>
<keyword evidence="3" id="KW-1185">Reference proteome</keyword>
<dbReference type="eggNOG" id="COG0834">
    <property type="taxonomic scope" value="Bacteria"/>
</dbReference>
<dbReference type="Proteomes" id="UP000019805">
    <property type="component" value="Chromosome"/>
</dbReference>
<evidence type="ECO:0000256" key="1">
    <source>
        <dbReference type="SAM" id="SignalP"/>
    </source>
</evidence>
<dbReference type="KEGG" id="cdn:BN940_07681"/>
<proteinExistence type="predicted"/>
<evidence type="ECO:0000313" key="3">
    <source>
        <dbReference type="Proteomes" id="UP000019805"/>
    </source>
</evidence>
<evidence type="ECO:0008006" key="4">
    <source>
        <dbReference type="Google" id="ProtNLM"/>
    </source>
</evidence>
<dbReference type="SUPFAM" id="SSF53850">
    <property type="entry name" value="Periplasmic binding protein-like II"/>
    <property type="match status" value="1"/>
</dbReference>
<feature type="signal peptide" evidence="1">
    <location>
        <begin position="1"/>
        <end position="21"/>
    </location>
</feature>
<evidence type="ECO:0000313" key="2">
    <source>
        <dbReference type="EMBL" id="CDM23999.1"/>
    </source>
</evidence>
<gene>
    <name evidence="2" type="ORF">BN940_07681</name>
</gene>
<dbReference type="EMBL" id="HG916765">
    <property type="protein sequence ID" value="CDM23999.1"/>
    <property type="molecule type" value="Genomic_DNA"/>
</dbReference>
<keyword evidence="1" id="KW-0732">Signal</keyword>
<dbReference type="AlphaFoldDB" id="W8WWP8"/>
<sequence length="283" mass="32033">MCMRRLLPAMFAVCAFGTAAAADRTLSYFPVGPIYEYRWKVLELALDHVRRDEGVAFGLRPFAEDVTQNRAVSLLQDGVIDVIALGTNDEREARMLPIKIDISRGIVGYRVFLISASDQARIARMDDEAFRKSLTFGLNSQWADVPVMRANGYTVLTSTDYESLFGMLAAHRFDALPRGIGEAAVELAARQEAYPQLTIERTRALFFPYPIYFWVNRQDAQLAARIERGLRAALADGSLRTLFEAHHAAMIEELGRSHRRVVRLDNPLLPPGSAEIDTRWWWR</sequence>
<organism evidence="2 3">
    <name type="scientific">Castellaniella defragrans (strain DSM 12143 / CCUG 39792 / 65Phen)</name>
    <name type="common">Alcaligenes defragrans</name>
    <dbReference type="NCBI Taxonomy" id="1437824"/>
    <lineage>
        <taxon>Bacteria</taxon>
        <taxon>Pseudomonadati</taxon>
        <taxon>Pseudomonadota</taxon>
        <taxon>Betaproteobacteria</taxon>
        <taxon>Burkholderiales</taxon>
        <taxon>Alcaligenaceae</taxon>
        <taxon>Castellaniella</taxon>
    </lineage>
</organism>
<feature type="chain" id="PRO_5004916308" description="Solute-binding protein family 3/N-terminal domain-containing protein" evidence="1">
    <location>
        <begin position="22"/>
        <end position="283"/>
    </location>
</feature>